<name>A0A427B4R2_ENSVE</name>
<dbReference type="InterPro" id="IPR013591">
    <property type="entry name" value="Brevis_radix_dom"/>
</dbReference>
<dbReference type="PROSITE" id="PS51514">
    <property type="entry name" value="BRX"/>
    <property type="match status" value="1"/>
</dbReference>
<gene>
    <name evidence="6" type="ORF">B296_00007244</name>
</gene>
<feature type="region of interest" description="Disordered" evidence="4">
    <location>
        <begin position="197"/>
        <end position="235"/>
    </location>
</feature>
<dbReference type="PANTHER" id="PTHR46058:SF26">
    <property type="entry name" value="PROTEIN BREVIS RADIX-LIKE 1"/>
    <property type="match status" value="1"/>
</dbReference>
<keyword evidence="3" id="KW-0539">Nucleus</keyword>
<comment type="caution">
    <text evidence="6">The sequence shown here is derived from an EMBL/GenBank/DDBJ whole genome shotgun (WGS) entry which is preliminary data.</text>
</comment>
<feature type="region of interest" description="Disordered" evidence="4">
    <location>
        <begin position="146"/>
        <end position="166"/>
    </location>
</feature>
<feature type="compositionally biased region" description="Low complexity" evidence="4">
    <location>
        <begin position="151"/>
        <end position="163"/>
    </location>
</feature>
<proteinExistence type="inferred from homology"/>
<feature type="domain" description="BRX" evidence="5">
    <location>
        <begin position="237"/>
        <end position="293"/>
    </location>
</feature>
<dbReference type="AlphaFoldDB" id="A0A427B4R2"/>
<evidence type="ECO:0000313" key="6">
    <source>
        <dbReference type="EMBL" id="RRT83462.1"/>
    </source>
</evidence>
<organism evidence="6 7">
    <name type="scientific">Ensete ventricosum</name>
    <name type="common">Abyssinian banana</name>
    <name type="synonym">Musa ensete</name>
    <dbReference type="NCBI Taxonomy" id="4639"/>
    <lineage>
        <taxon>Eukaryota</taxon>
        <taxon>Viridiplantae</taxon>
        <taxon>Streptophyta</taxon>
        <taxon>Embryophyta</taxon>
        <taxon>Tracheophyta</taxon>
        <taxon>Spermatophyta</taxon>
        <taxon>Magnoliopsida</taxon>
        <taxon>Liliopsida</taxon>
        <taxon>Zingiberales</taxon>
        <taxon>Musaceae</taxon>
        <taxon>Ensete</taxon>
    </lineage>
</organism>
<evidence type="ECO:0000256" key="1">
    <source>
        <dbReference type="ARBA" id="ARBA00004123"/>
    </source>
</evidence>
<dbReference type="Proteomes" id="UP000287651">
    <property type="component" value="Unassembled WGS sequence"/>
</dbReference>
<reference evidence="6 7" key="1">
    <citation type="journal article" date="2014" name="Agronomy (Basel)">
        <title>A Draft Genome Sequence for Ensete ventricosum, the Drought-Tolerant Tree Against Hunger.</title>
        <authorList>
            <person name="Harrison J."/>
            <person name="Moore K.A."/>
            <person name="Paszkiewicz K."/>
            <person name="Jones T."/>
            <person name="Grant M."/>
            <person name="Ambacheew D."/>
            <person name="Muzemil S."/>
            <person name="Studholme D.J."/>
        </authorList>
    </citation>
    <scope>NUCLEOTIDE SEQUENCE [LARGE SCALE GENOMIC DNA]</scope>
</reference>
<feature type="compositionally biased region" description="Acidic residues" evidence="4">
    <location>
        <begin position="219"/>
        <end position="235"/>
    </location>
</feature>
<accession>A0A427B4R2</accession>
<sequence length="333" mass="37041">MNETVSVLSPFWLKEKKELGKIAESPENHCRTAVFCRAGLSLSLCYGVLTVFVCLAGREALLVVVGNRRTSSTMLACVACSKHEQGDGEDHSAAPAPSKPSSRDAVKSLTSQDAHPKPNERSTVISFEFIYRLQFKDMVLKLSGTHRHCKGSSSSSSSSLGKSKSLHHHHYHHRSNYFDRDVASDAGSQYDCIGAGGSSSSTPAWDFSSYSNNKVGQHEEEEREQDVVAPEEEAEPKEWMAQVEPGVHITFVSLPGGAGNDLKRIRFSREMFNKWQAQRWWGENYDRIMELYNVRSFSRQAFPTPPGSDDGEVGIPHSPPPSFLAIKQKPKRR</sequence>
<feature type="region of interest" description="Disordered" evidence="4">
    <location>
        <begin position="300"/>
        <end position="333"/>
    </location>
</feature>
<protein>
    <recommendedName>
        <fullName evidence="5">BRX domain-containing protein</fullName>
    </recommendedName>
</protein>
<feature type="compositionally biased region" description="Polar residues" evidence="4">
    <location>
        <begin position="198"/>
        <end position="215"/>
    </location>
</feature>
<evidence type="ECO:0000256" key="2">
    <source>
        <dbReference type="ARBA" id="ARBA00009057"/>
    </source>
</evidence>
<comment type="similarity">
    <text evidence="2">Belongs to the BRX family.</text>
</comment>
<evidence type="ECO:0000256" key="4">
    <source>
        <dbReference type="SAM" id="MobiDB-lite"/>
    </source>
</evidence>
<dbReference type="GO" id="GO:0005634">
    <property type="term" value="C:nucleus"/>
    <property type="evidence" value="ECO:0007669"/>
    <property type="project" value="UniProtKB-SubCell"/>
</dbReference>
<feature type="region of interest" description="Disordered" evidence="4">
    <location>
        <begin position="85"/>
        <end position="119"/>
    </location>
</feature>
<dbReference type="Pfam" id="PF08381">
    <property type="entry name" value="BRX"/>
    <property type="match status" value="1"/>
</dbReference>
<evidence type="ECO:0000256" key="3">
    <source>
        <dbReference type="ARBA" id="ARBA00023242"/>
    </source>
</evidence>
<dbReference type="PANTHER" id="PTHR46058">
    <property type="entry name" value="PROTEIN BREVIS RADIX-LIKE 1"/>
    <property type="match status" value="1"/>
</dbReference>
<comment type="subcellular location">
    <subcellularLocation>
        <location evidence="1">Nucleus</location>
    </subcellularLocation>
</comment>
<dbReference type="InterPro" id="IPR044532">
    <property type="entry name" value="BRX-like"/>
</dbReference>
<dbReference type="EMBL" id="AMZH03000489">
    <property type="protein sequence ID" value="RRT83462.1"/>
    <property type="molecule type" value="Genomic_DNA"/>
</dbReference>
<evidence type="ECO:0000313" key="7">
    <source>
        <dbReference type="Proteomes" id="UP000287651"/>
    </source>
</evidence>
<evidence type="ECO:0000259" key="5">
    <source>
        <dbReference type="PROSITE" id="PS51514"/>
    </source>
</evidence>